<dbReference type="InterPro" id="IPR042104">
    <property type="entry name" value="PKS_dehydratase_sf"/>
</dbReference>
<dbReference type="InterPro" id="IPR013154">
    <property type="entry name" value="ADH-like_N"/>
</dbReference>
<dbReference type="GO" id="GO:0004312">
    <property type="term" value="F:fatty acid synthase activity"/>
    <property type="evidence" value="ECO:0007669"/>
    <property type="project" value="TreeGrafter"/>
</dbReference>
<evidence type="ECO:0000313" key="11">
    <source>
        <dbReference type="EMBL" id="KAK3299664.1"/>
    </source>
</evidence>
<dbReference type="SMART" id="SM00823">
    <property type="entry name" value="PKS_PP"/>
    <property type="match status" value="1"/>
</dbReference>
<feature type="region of interest" description="Disordered" evidence="7">
    <location>
        <begin position="41"/>
        <end position="64"/>
    </location>
</feature>
<dbReference type="InterPro" id="IPR016035">
    <property type="entry name" value="Acyl_Trfase/lysoPLipase"/>
</dbReference>
<dbReference type="SMART" id="SM00826">
    <property type="entry name" value="PKS_DH"/>
    <property type="match status" value="1"/>
</dbReference>
<dbReference type="SMART" id="SM00829">
    <property type="entry name" value="PKS_ER"/>
    <property type="match status" value="1"/>
</dbReference>
<dbReference type="InterPro" id="IPR014043">
    <property type="entry name" value="Acyl_transferase_dom"/>
</dbReference>
<feature type="domain" description="Ketosynthase family 3 (KS3)" evidence="9">
    <location>
        <begin position="5"/>
        <end position="435"/>
    </location>
</feature>
<dbReference type="InterPro" id="IPR049900">
    <property type="entry name" value="PKS_mFAS_DH"/>
</dbReference>
<evidence type="ECO:0000256" key="5">
    <source>
        <dbReference type="ARBA" id="ARBA00023268"/>
    </source>
</evidence>
<sequence>MSCTQIPVAILGYACRLPGQCNSPHALWEFLARGSIAKNDPPESSGRFNLSSHYDGSGKPGTMPSPGGMFLEEVDLANFDAAFFNLSRADATSMDPQQRLLLEVTYECLENSGVTLDQIRGTNVGCIVGSNSCEYEASMFRDPEDLPAGRSTGTSRSILSNRVSHFLDINGPSITVDTACSATMTAVDIACQYLALGKADSMVVAGSTLYMDPVTLQDPGPMKEAFSTSGKCHSFDAKADGYIRAEAINAVFLKRLDEALRDGDPIRAIIRGTAVNSDGHTPGLASPNPAAQAAAIRAAYRNAGITSFDDTGFLECHGTGTYSGDPLEIEGLASVFAPTRPAHKPLIIGSIKSNIGHSEAAAGLSGLIKAAMVVEKGIIPGNPTFITPNPRIDFEGSRVRVSRDATPWPEYAPIRRASVNSFGFGGANGHCVLEAVDTHLETHGSSKTFVSSFGEGNISSWMDGDYDDDETPGALGSGRLQLLTFSANDRDALTANVKAISNHLIHPAVTVSLADVAYTLSERRTHHFHRAFIVTDSTDFVTGTETVAKKRAEPPRVGFVFTGQGAQWSAMGKHLLSHFPLAKAIVAELDAALQTLPQPPSWSLLDELTQKRDPVHLRRPEISQPLVTALQLALLRVLEHWGIRPESVVGHSSGEIAAAVAAGLIPADAAIKVAYLRGQAAVSRPPQQALGMLAVGLSAEQAVAYLVTEPTVHIACFNSPSSLTVSGPLADLERVRDCVQKDGHFARLLQVDLAYHSEYMADIAAEYERLLVESCALVADEAGDTAVATGVSMISSVTGRVMEPGVRPDTAYWRRNMTSPVRFAQAATEMLSRPHGPEFLIEIGPSNALSGPVAQVIAAMGSTSQVQYTSAAKRGPDTLLSLFDAVGKLWANGGSVDMTKVNAYDQPSLVVDLPNYQWNHSNRYWHQGLASEEWRHRKFVSHDLLGSKIPGTSWKAPTWLRMIRLDDLPWLRDHEIAGQLLFPGTGFLAMAMEAAYQTAAVNEWSAYGSTQPASFTYHMENVQFLRGLELSETNAVRVMLALTPVYAPLKPWHEFNIRSVSNDGTSSILHCTGLVRIVSEPASSRLPTAPPPGVMEPLKYPHNSDYCYRLMHGTGYHYGPHFQRLVEIEWTWGGARTLGTLSLAEPPSTYRQSRYPIHPVSLDSFLQFSGFSVRQRQKKFSDVESLVPGRIDSLVVAGGADACHASVARVALSAALGGQGKKERATSYEVAGAAYDPDDGRCLLEMKGLHFAALGADADVATSHSYARLAWNVDLSLTDETSLNRVLSGHTAGSGSWCRKVLELVRHTNPAASVLEVATDPASASCLSLDGRDVDTAHFAAFHFVSNGPKQLLEAQDRHSTVPNATFQLLDATVPGTVISTDQCDFAVLRVGPRSTAGGMSTAIDNISRSLRENGQLLLVHETDPPADMELEGAVASLRERFVSVKNLSKATCCLAALAQSPIPNPADKRQNGEQVRVNPTIICLRFTQSNARSLAILNNLRNAGFIIHDHDANSLSEEHIPASSTVLCLDELSETVTATLTPACWSALQSLIRAECHLLWVTSGAQGPGPRATTHPDRAASHGLLRVLRAEEPHLRLLTLDVAEHSSEEASSAAVHTLLNALLRRSDSDSTHPAFVAAENEFCAGLDGAIYTPRVVPDEDINAAKFEHVRGGREAEPADFATTERHVRLRAERPGMIDSLEYVEVHAAADRELVCEEEEVEVQVHAVGVNFKDVMLTLGLVGGAGEFSIGSEGAGVVTRVGPGVTSVRLGQRVVVIWQGMYANRVRVSARCVHRIPDGLSFADAATLPVAYLTALRGLRDLGGLKRGQRVLIHSATGGVIICSVKLTTSAGQIFATVGTAEKRKFLEGQGILSDHIFSSRSADFEKLILEKTGGRGIDVILNSLSGELLEASWNVIAYGGTFVEIGKRDMYDGSRLSMEPFKRAASFRAVDLTLHRRVDFDSIARLLHDLFDLLEAGHIQPVFPMRTFAFDKVPDALHVLRAGTHMGKLVVSRDAGEALSIPVRPLPRQVKYREDSCYLVVGGLKGLGGSMAVELARGGAKHVAALSRGGYDYEASKTVIHRVRSLGTHIDLLRGDITKISDVREAFTQATVPIGGIIQGAMVLRDHPFSNMAIDDYHAALGCKINGTWNLHKVALEQSLNLDFFTMLSSISSVLGSKAQANYAAGNAFLDAFSSYRLGLGLPANTINLGVIQDVGYIARNDDLLTRYSANITPYIGEDLLSRILQYSILQQTSDPVGPASRAQMITGLAYPQPTDSSLRDDARFSHLFFSASPDSEQSGPYAADGSNTSGTGNQGLQQEVRELKLLFRSRNGATDAVVMNKTVAVVSAYLAKMLRLRDEALEPERPLSAYGIDSLAAVEFRNWVRRELGAVLSMMDVSMSGSLLALCKEIVVKARGGEST</sequence>
<evidence type="ECO:0000259" key="8">
    <source>
        <dbReference type="PROSITE" id="PS50075"/>
    </source>
</evidence>
<dbReference type="InterPro" id="IPR049551">
    <property type="entry name" value="PKS_DH_C"/>
</dbReference>
<dbReference type="Pfam" id="PF02801">
    <property type="entry name" value="Ketoacyl-synt_C"/>
    <property type="match status" value="1"/>
</dbReference>
<dbReference type="GeneID" id="87838522"/>
<dbReference type="Gene3D" id="3.10.129.110">
    <property type="entry name" value="Polyketide synthase dehydratase"/>
    <property type="match status" value="1"/>
</dbReference>
<dbReference type="Pfam" id="PF00698">
    <property type="entry name" value="Acyl_transf_1"/>
    <property type="match status" value="1"/>
</dbReference>
<dbReference type="SMART" id="SM00827">
    <property type="entry name" value="PKS_AT"/>
    <property type="match status" value="1"/>
</dbReference>
<dbReference type="GO" id="GO:0044550">
    <property type="term" value="P:secondary metabolite biosynthetic process"/>
    <property type="evidence" value="ECO:0007669"/>
    <property type="project" value="TreeGrafter"/>
</dbReference>
<organism evidence="11 12">
    <name type="scientific">Chaetomium fimeti</name>
    <dbReference type="NCBI Taxonomy" id="1854472"/>
    <lineage>
        <taxon>Eukaryota</taxon>
        <taxon>Fungi</taxon>
        <taxon>Dikarya</taxon>
        <taxon>Ascomycota</taxon>
        <taxon>Pezizomycotina</taxon>
        <taxon>Sordariomycetes</taxon>
        <taxon>Sordariomycetidae</taxon>
        <taxon>Sordariales</taxon>
        <taxon>Chaetomiaceae</taxon>
        <taxon>Chaetomium</taxon>
    </lineage>
</organism>
<reference evidence="11" key="1">
    <citation type="journal article" date="2023" name="Mol. Phylogenet. Evol.">
        <title>Genome-scale phylogeny and comparative genomics of the fungal order Sordariales.</title>
        <authorList>
            <person name="Hensen N."/>
            <person name="Bonometti L."/>
            <person name="Westerberg I."/>
            <person name="Brannstrom I.O."/>
            <person name="Guillou S."/>
            <person name="Cros-Aarteil S."/>
            <person name="Calhoun S."/>
            <person name="Haridas S."/>
            <person name="Kuo A."/>
            <person name="Mondo S."/>
            <person name="Pangilinan J."/>
            <person name="Riley R."/>
            <person name="LaButti K."/>
            <person name="Andreopoulos B."/>
            <person name="Lipzen A."/>
            <person name="Chen C."/>
            <person name="Yan M."/>
            <person name="Daum C."/>
            <person name="Ng V."/>
            <person name="Clum A."/>
            <person name="Steindorff A."/>
            <person name="Ohm R.A."/>
            <person name="Martin F."/>
            <person name="Silar P."/>
            <person name="Natvig D.O."/>
            <person name="Lalanne C."/>
            <person name="Gautier V."/>
            <person name="Ament-Velasquez S.L."/>
            <person name="Kruys A."/>
            <person name="Hutchinson M.I."/>
            <person name="Powell A.J."/>
            <person name="Barry K."/>
            <person name="Miller A.N."/>
            <person name="Grigoriev I.V."/>
            <person name="Debuchy R."/>
            <person name="Gladieux P."/>
            <person name="Hiltunen Thoren M."/>
            <person name="Johannesson H."/>
        </authorList>
    </citation>
    <scope>NUCLEOTIDE SEQUENCE</scope>
    <source>
        <strain evidence="11">CBS 168.71</strain>
    </source>
</reference>
<keyword evidence="1" id="KW-0596">Phosphopantetheine</keyword>
<dbReference type="InterPro" id="IPR014031">
    <property type="entry name" value="Ketoacyl_synth_C"/>
</dbReference>
<dbReference type="InterPro" id="IPR049552">
    <property type="entry name" value="PKS_DH_N"/>
</dbReference>
<dbReference type="InterPro" id="IPR016036">
    <property type="entry name" value="Malonyl_transacylase_ACP-bd"/>
</dbReference>
<reference evidence="11" key="2">
    <citation type="submission" date="2023-06" db="EMBL/GenBank/DDBJ databases">
        <authorList>
            <consortium name="Lawrence Berkeley National Laboratory"/>
            <person name="Haridas S."/>
            <person name="Hensen N."/>
            <person name="Bonometti L."/>
            <person name="Westerberg I."/>
            <person name="Brannstrom I.O."/>
            <person name="Guillou S."/>
            <person name="Cros-Aarteil S."/>
            <person name="Calhoun S."/>
            <person name="Kuo A."/>
            <person name="Mondo S."/>
            <person name="Pangilinan J."/>
            <person name="Riley R."/>
            <person name="Labutti K."/>
            <person name="Andreopoulos B."/>
            <person name="Lipzen A."/>
            <person name="Chen C."/>
            <person name="Yanf M."/>
            <person name="Daum C."/>
            <person name="Ng V."/>
            <person name="Clum A."/>
            <person name="Steindorff A."/>
            <person name="Ohm R."/>
            <person name="Martin F."/>
            <person name="Silar P."/>
            <person name="Natvig D."/>
            <person name="Lalanne C."/>
            <person name="Gautier V."/>
            <person name="Ament-Velasquez S.L."/>
            <person name="Kruys A."/>
            <person name="Hutchinson M.I."/>
            <person name="Powell A.J."/>
            <person name="Barry K."/>
            <person name="Miller A.N."/>
            <person name="Grigoriev I.V."/>
            <person name="Debuchy R."/>
            <person name="Gladieux P."/>
            <person name="Thoren M.H."/>
            <person name="Johannesson H."/>
        </authorList>
    </citation>
    <scope>NUCLEOTIDE SEQUENCE</scope>
    <source>
        <strain evidence="11">CBS 168.71</strain>
    </source>
</reference>
<dbReference type="Gene3D" id="3.40.366.10">
    <property type="entry name" value="Malonyl-Coenzyme A Acyl Carrier Protein, domain 2"/>
    <property type="match status" value="1"/>
</dbReference>
<keyword evidence="2" id="KW-0597">Phosphoprotein</keyword>
<dbReference type="InterPro" id="IPR020807">
    <property type="entry name" value="PKS_DH"/>
</dbReference>
<dbReference type="InterPro" id="IPR009081">
    <property type="entry name" value="PP-bd_ACP"/>
</dbReference>
<dbReference type="InterPro" id="IPR018201">
    <property type="entry name" value="Ketoacyl_synth_AS"/>
</dbReference>
<dbReference type="Pfam" id="PF00109">
    <property type="entry name" value="ketoacyl-synt"/>
    <property type="match status" value="1"/>
</dbReference>
<dbReference type="SUPFAM" id="SSF52151">
    <property type="entry name" value="FabD/lysophospholipase-like"/>
    <property type="match status" value="1"/>
</dbReference>
<feature type="region of interest" description="Disordered" evidence="7">
    <location>
        <begin position="2292"/>
        <end position="2316"/>
    </location>
</feature>
<evidence type="ECO:0000259" key="9">
    <source>
        <dbReference type="PROSITE" id="PS52004"/>
    </source>
</evidence>
<dbReference type="Gene3D" id="3.40.50.720">
    <property type="entry name" value="NAD(P)-binding Rossmann-like Domain"/>
    <property type="match status" value="2"/>
</dbReference>
<dbReference type="Pfam" id="PF14765">
    <property type="entry name" value="PS-DH"/>
    <property type="match status" value="1"/>
</dbReference>
<evidence type="ECO:0000256" key="6">
    <source>
        <dbReference type="PROSITE-ProRule" id="PRU01363"/>
    </source>
</evidence>
<dbReference type="PROSITE" id="PS00606">
    <property type="entry name" value="KS3_1"/>
    <property type="match status" value="1"/>
</dbReference>
<dbReference type="SMART" id="SM00825">
    <property type="entry name" value="PKS_KS"/>
    <property type="match status" value="1"/>
</dbReference>
<dbReference type="CDD" id="cd00833">
    <property type="entry name" value="PKS"/>
    <property type="match status" value="1"/>
</dbReference>
<dbReference type="InterPro" id="IPR020841">
    <property type="entry name" value="PKS_Beta-ketoAc_synthase_dom"/>
</dbReference>
<name>A0AAE0HNC0_9PEZI</name>
<dbReference type="Pfam" id="PF21089">
    <property type="entry name" value="PKS_DH_N"/>
    <property type="match status" value="1"/>
</dbReference>
<feature type="active site" description="Proton donor; for dehydratase activity" evidence="6">
    <location>
        <position position="1163"/>
    </location>
</feature>
<dbReference type="Gene3D" id="3.90.180.10">
    <property type="entry name" value="Medium-chain alcohol dehydrogenases, catalytic domain"/>
    <property type="match status" value="1"/>
</dbReference>
<dbReference type="InterPro" id="IPR036291">
    <property type="entry name" value="NAD(P)-bd_dom_sf"/>
</dbReference>
<dbReference type="CDD" id="cd05195">
    <property type="entry name" value="enoyl_red"/>
    <property type="match status" value="1"/>
</dbReference>
<proteinExistence type="predicted"/>
<dbReference type="SUPFAM" id="SSF51735">
    <property type="entry name" value="NAD(P)-binding Rossmann-fold domains"/>
    <property type="match status" value="3"/>
</dbReference>
<dbReference type="Pfam" id="PF08659">
    <property type="entry name" value="KR"/>
    <property type="match status" value="1"/>
</dbReference>
<comment type="caution">
    <text evidence="11">The sequence shown here is derived from an EMBL/GenBank/DDBJ whole genome shotgun (WGS) entry which is preliminary data.</text>
</comment>
<keyword evidence="4" id="KW-0560">Oxidoreductase</keyword>
<dbReference type="EMBL" id="JAUEPN010000002">
    <property type="protein sequence ID" value="KAK3299664.1"/>
    <property type="molecule type" value="Genomic_DNA"/>
</dbReference>
<keyword evidence="12" id="KW-1185">Reference proteome</keyword>
<dbReference type="InterPro" id="IPR013968">
    <property type="entry name" value="PKS_KR"/>
</dbReference>
<dbReference type="SMART" id="SM00822">
    <property type="entry name" value="PKS_KR"/>
    <property type="match status" value="1"/>
</dbReference>
<dbReference type="InterPro" id="IPR036736">
    <property type="entry name" value="ACP-like_sf"/>
</dbReference>
<dbReference type="SUPFAM" id="SSF50129">
    <property type="entry name" value="GroES-like"/>
    <property type="match status" value="1"/>
</dbReference>
<dbReference type="InterPro" id="IPR057326">
    <property type="entry name" value="KR_dom"/>
</dbReference>
<feature type="active site" description="Proton acceptor; for dehydratase activity" evidence="6">
    <location>
        <position position="974"/>
    </location>
</feature>
<keyword evidence="5" id="KW-0511">Multifunctional enzyme</keyword>
<feature type="domain" description="PKS/mFAS DH" evidence="10">
    <location>
        <begin position="942"/>
        <end position="1260"/>
    </location>
</feature>
<evidence type="ECO:0000256" key="1">
    <source>
        <dbReference type="ARBA" id="ARBA00022450"/>
    </source>
</evidence>
<dbReference type="InterPro" id="IPR014030">
    <property type="entry name" value="Ketoacyl_synth_N"/>
</dbReference>
<dbReference type="PANTHER" id="PTHR43775">
    <property type="entry name" value="FATTY ACID SYNTHASE"/>
    <property type="match status" value="1"/>
</dbReference>
<dbReference type="FunFam" id="3.40.50.720:FF:000209">
    <property type="entry name" value="Polyketide synthase Pks12"/>
    <property type="match status" value="1"/>
</dbReference>
<dbReference type="InterPro" id="IPR001227">
    <property type="entry name" value="Ac_transferase_dom_sf"/>
</dbReference>
<dbReference type="RefSeq" id="XP_062663178.1">
    <property type="nucleotide sequence ID" value="XM_062801574.1"/>
</dbReference>
<evidence type="ECO:0000259" key="10">
    <source>
        <dbReference type="PROSITE" id="PS52019"/>
    </source>
</evidence>
<dbReference type="Pfam" id="PF13602">
    <property type="entry name" value="ADH_zinc_N_2"/>
    <property type="match status" value="1"/>
</dbReference>
<dbReference type="PROSITE" id="PS52004">
    <property type="entry name" value="KS3_2"/>
    <property type="match status" value="1"/>
</dbReference>
<dbReference type="PROSITE" id="PS52019">
    <property type="entry name" value="PKS_MFAS_DH"/>
    <property type="match status" value="1"/>
</dbReference>
<dbReference type="Gene3D" id="1.10.1200.10">
    <property type="entry name" value="ACP-like"/>
    <property type="match status" value="1"/>
</dbReference>
<dbReference type="InterPro" id="IPR016039">
    <property type="entry name" value="Thiolase-like"/>
</dbReference>
<evidence type="ECO:0000256" key="3">
    <source>
        <dbReference type="ARBA" id="ARBA00022679"/>
    </source>
</evidence>
<dbReference type="PANTHER" id="PTHR43775:SF18">
    <property type="entry name" value="ENZYME, PUTATIVE (JCVI)-RELATED"/>
    <property type="match status" value="1"/>
</dbReference>
<feature type="compositionally biased region" description="Polar residues" evidence="7">
    <location>
        <begin position="2307"/>
        <end position="2316"/>
    </location>
</feature>
<evidence type="ECO:0000256" key="2">
    <source>
        <dbReference type="ARBA" id="ARBA00022553"/>
    </source>
</evidence>
<dbReference type="InterPro" id="IPR020843">
    <property type="entry name" value="ER"/>
</dbReference>
<dbReference type="PROSITE" id="PS50075">
    <property type="entry name" value="CARRIER"/>
    <property type="match status" value="1"/>
</dbReference>
<dbReference type="Pfam" id="PF08240">
    <property type="entry name" value="ADH_N"/>
    <property type="match status" value="1"/>
</dbReference>
<feature type="domain" description="Carrier" evidence="8">
    <location>
        <begin position="2339"/>
        <end position="2416"/>
    </location>
</feature>
<dbReference type="Gene3D" id="3.40.47.10">
    <property type="match status" value="1"/>
</dbReference>
<feature type="region of interest" description="C-terminal hotdog fold" evidence="6">
    <location>
        <begin position="1099"/>
        <end position="1260"/>
    </location>
</feature>
<dbReference type="InterPro" id="IPR011032">
    <property type="entry name" value="GroES-like_sf"/>
</dbReference>
<dbReference type="SUPFAM" id="SSF53901">
    <property type="entry name" value="Thiolase-like"/>
    <property type="match status" value="1"/>
</dbReference>
<dbReference type="Proteomes" id="UP001278766">
    <property type="component" value="Unassembled WGS sequence"/>
</dbReference>
<dbReference type="GO" id="GO:0006633">
    <property type="term" value="P:fatty acid biosynthetic process"/>
    <property type="evidence" value="ECO:0007669"/>
    <property type="project" value="InterPro"/>
</dbReference>
<dbReference type="GO" id="GO:1901336">
    <property type="term" value="P:lactone biosynthetic process"/>
    <property type="evidence" value="ECO:0007669"/>
    <property type="project" value="UniProtKB-ARBA"/>
</dbReference>
<accession>A0AAE0HNC0</accession>
<dbReference type="GO" id="GO:0031177">
    <property type="term" value="F:phosphopantetheine binding"/>
    <property type="evidence" value="ECO:0007669"/>
    <property type="project" value="InterPro"/>
</dbReference>
<dbReference type="Pfam" id="PF00550">
    <property type="entry name" value="PP-binding"/>
    <property type="match status" value="1"/>
</dbReference>
<dbReference type="InterPro" id="IPR050091">
    <property type="entry name" value="PKS_NRPS_Biosynth_Enz"/>
</dbReference>
<protein>
    <submittedName>
        <fullName evidence="11">Reducing type I polyketide synthase</fullName>
    </submittedName>
</protein>
<dbReference type="GO" id="GO:0004315">
    <property type="term" value="F:3-oxoacyl-[acyl-carrier-protein] synthase activity"/>
    <property type="evidence" value="ECO:0007669"/>
    <property type="project" value="InterPro"/>
</dbReference>
<dbReference type="InterPro" id="IPR032821">
    <property type="entry name" value="PKS_assoc"/>
</dbReference>
<feature type="region of interest" description="N-terminal hotdog fold" evidence="6">
    <location>
        <begin position="942"/>
        <end position="1082"/>
    </location>
</feature>
<dbReference type="GO" id="GO:0016491">
    <property type="term" value="F:oxidoreductase activity"/>
    <property type="evidence" value="ECO:0007669"/>
    <property type="project" value="UniProtKB-KW"/>
</dbReference>
<evidence type="ECO:0000256" key="4">
    <source>
        <dbReference type="ARBA" id="ARBA00023002"/>
    </source>
</evidence>
<dbReference type="Gene3D" id="3.30.70.3290">
    <property type="match status" value="1"/>
</dbReference>
<dbReference type="SUPFAM" id="SSF55048">
    <property type="entry name" value="Probable ACP-binding domain of malonyl-CoA ACP transacylase"/>
    <property type="match status" value="1"/>
</dbReference>
<gene>
    <name evidence="11" type="ORF">B0H64DRAFT_355895</name>
</gene>
<dbReference type="SUPFAM" id="SSF47336">
    <property type="entry name" value="ACP-like"/>
    <property type="match status" value="1"/>
</dbReference>
<dbReference type="InterPro" id="IPR020806">
    <property type="entry name" value="PKS_PP-bd"/>
</dbReference>
<dbReference type="Pfam" id="PF16197">
    <property type="entry name" value="KAsynt_C_assoc"/>
    <property type="match status" value="1"/>
</dbReference>
<keyword evidence="3" id="KW-0808">Transferase</keyword>
<evidence type="ECO:0000313" key="12">
    <source>
        <dbReference type="Proteomes" id="UP001278766"/>
    </source>
</evidence>
<evidence type="ECO:0000256" key="7">
    <source>
        <dbReference type="SAM" id="MobiDB-lite"/>
    </source>
</evidence>